<feature type="compositionally biased region" description="Low complexity" evidence="1">
    <location>
        <begin position="334"/>
        <end position="348"/>
    </location>
</feature>
<dbReference type="Proteomes" id="UP000650467">
    <property type="component" value="Unassembled WGS sequence"/>
</dbReference>
<reference evidence="2" key="1">
    <citation type="journal article" date="2020" name="bioRxiv">
        <title>Comparative genomics of Chlamydomonas.</title>
        <authorList>
            <person name="Craig R.J."/>
            <person name="Hasan A.R."/>
            <person name="Ness R.W."/>
            <person name="Keightley P.D."/>
        </authorList>
    </citation>
    <scope>NUCLEOTIDE SEQUENCE</scope>
    <source>
        <strain evidence="2">SAG 7.73</strain>
    </source>
</reference>
<keyword evidence="3" id="KW-1185">Reference proteome</keyword>
<feature type="compositionally biased region" description="Basic and acidic residues" evidence="1">
    <location>
        <begin position="24"/>
        <end position="36"/>
    </location>
</feature>
<dbReference type="InterPro" id="IPR038538">
    <property type="entry name" value="MTERF_sf"/>
</dbReference>
<comment type="caution">
    <text evidence="2">The sequence shown here is derived from an EMBL/GenBank/DDBJ whole genome shotgun (WGS) entry which is preliminary data.</text>
</comment>
<feature type="region of interest" description="Disordered" evidence="1">
    <location>
        <begin position="1"/>
        <end position="37"/>
    </location>
</feature>
<organism evidence="2 3">
    <name type="scientific">Chlamydomonas incerta</name>
    <dbReference type="NCBI Taxonomy" id="51695"/>
    <lineage>
        <taxon>Eukaryota</taxon>
        <taxon>Viridiplantae</taxon>
        <taxon>Chlorophyta</taxon>
        <taxon>core chlorophytes</taxon>
        <taxon>Chlorophyceae</taxon>
        <taxon>CS clade</taxon>
        <taxon>Chlamydomonadales</taxon>
        <taxon>Chlamydomonadaceae</taxon>
        <taxon>Chlamydomonas</taxon>
    </lineage>
</organism>
<gene>
    <name evidence="2" type="ORF">HXX76_005414</name>
</gene>
<name>A0A835TCD9_CHLIN</name>
<feature type="region of interest" description="Disordered" evidence="1">
    <location>
        <begin position="217"/>
        <end position="252"/>
    </location>
</feature>
<dbReference type="EMBL" id="JAEHOC010000010">
    <property type="protein sequence ID" value="KAG2437794.1"/>
    <property type="molecule type" value="Genomic_DNA"/>
</dbReference>
<dbReference type="OrthoDB" id="541121at2759"/>
<feature type="region of interest" description="Disordered" evidence="1">
    <location>
        <begin position="328"/>
        <end position="348"/>
    </location>
</feature>
<proteinExistence type="predicted"/>
<accession>A0A835TCD9</accession>
<dbReference type="Gene3D" id="1.25.70.10">
    <property type="entry name" value="Transcription termination factor 3, mitochondrial"/>
    <property type="match status" value="1"/>
</dbReference>
<sequence length="610" mass="64994">MNPAKRGDRSGRPATAAQLTTAESPRRGDGTARREPPSAAALRRFESLWIEHRRELQLGKLSASAILDEVRKGRLPCDADLLRQRAHALIQLDPLLPHLRLRQLLSDAPRAILAHEPRLLLQRAAHLAALLPGHDTTHVLMTVLPYIDRDVSITAANYLELDGVFGAAFGGARLPPSAFAHLLRSPRASVLPPELREPTASVIGAAVQPRKLEAEQLPPPDAHVQSGHQREDEPAGAPEAVPTQQQLAGEAAAKRWQEVQLRAHSRAQASRGFVDSAALFSRLQALVLLFGREVAYVAVQRRPQLMDRDPHDLAARLLQILAAAGASPPPPPALSAGPAALSPSAPNAPSVVSGTAARSAAVGATAALAAAVAACGRAASRVLEEAPEVLDLELADVRARVAGLGACLDWGGDQVSQLVQHNPAVLLRPSEACRENLARLRLYALERPDTWFAELGSYLAAGRPCPPSSAQAPHAMPSISPTAAAAAAVYGQGLAAGTQELEPEVLAMVGRMVCAEDEVLDRLEYCVVSGERAGASLRELLWESRLKFVKKCPRYSRWWAEALARQRSEDGDVFGFGSGVGAGADERGEEELGQGQVHGSGLDALLDWAY</sequence>
<protein>
    <submittedName>
        <fullName evidence="2">Uncharacterized protein</fullName>
    </submittedName>
</protein>
<dbReference type="AlphaFoldDB" id="A0A835TCD9"/>
<evidence type="ECO:0000256" key="1">
    <source>
        <dbReference type="SAM" id="MobiDB-lite"/>
    </source>
</evidence>
<evidence type="ECO:0000313" key="2">
    <source>
        <dbReference type="EMBL" id="KAG2437794.1"/>
    </source>
</evidence>
<evidence type="ECO:0000313" key="3">
    <source>
        <dbReference type="Proteomes" id="UP000650467"/>
    </source>
</evidence>
<feature type="compositionally biased region" description="Basic and acidic residues" evidence="1">
    <location>
        <begin position="1"/>
        <end position="11"/>
    </location>
</feature>